<protein>
    <submittedName>
        <fullName evidence="3">ABC-type sugar transport system, periplasmic component</fullName>
    </submittedName>
</protein>
<dbReference type="OrthoDB" id="383574at2"/>
<evidence type="ECO:0000313" key="3">
    <source>
        <dbReference type="EMBL" id="AFG38545.1"/>
    </source>
</evidence>
<dbReference type="HOGENOM" id="CLU_031285_9_2_12"/>
<dbReference type="RefSeq" id="WP_014456527.1">
    <property type="nucleotide sequence ID" value="NC_017098.1"/>
</dbReference>
<dbReference type="Proteomes" id="UP000007383">
    <property type="component" value="Chromosome"/>
</dbReference>
<dbReference type="eggNOG" id="COG1653">
    <property type="taxonomic scope" value="Bacteria"/>
</dbReference>
<keyword evidence="3" id="KW-0813">Transport</keyword>
<evidence type="ECO:0000313" key="4">
    <source>
        <dbReference type="Proteomes" id="UP000007383"/>
    </source>
</evidence>
<keyword evidence="4" id="KW-1185">Reference proteome</keyword>
<dbReference type="KEGG" id="sfc:Spiaf_2515"/>
<dbReference type="EMBL" id="CP003282">
    <property type="protein sequence ID" value="AFG38545.1"/>
    <property type="molecule type" value="Genomic_DNA"/>
</dbReference>
<organism evidence="3 4">
    <name type="scientific">Spirochaeta africana (strain ATCC 700263 / DSM 8902 / Z-7692)</name>
    <dbReference type="NCBI Taxonomy" id="889378"/>
    <lineage>
        <taxon>Bacteria</taxon>
        <taxon>Pseudomonadati</taxon>
        <taxon>Spirochaetota</taxon>
        <taxon>Spirochaetia</taxon>
        <taxon>Spirochaetales</taxon>
        <taxon>Spirochaetaceae</taxon>
        <taxon>Spirochaeta</taxon>
    </lineage>
</organism>
<evidence type="ECO:0000256" key="2">
    <source>
        <dbReference type="ARBA" id="ARBA00008520"/>
    </source>
</evidence>
<accession>H9UM02</accession>
<dbReference type="SUPFAM" id="SSF53850">
    <property type="entry name" value="Periplasmic binding protein-like II"/>
    <property type="match status" value="1"/>
</dbReference>
<gene>
    <name evidence="3" type="ordered locus">Spiaf_2515</name>
</gene>
<evidence type="ECO:0000256" key="1">
    <source>
        <dbReference type="ARBA" id="ARBA00004418"/>
    </source>
</evidence>
<dbReference type="Pfam" id="PF01547">
    <property type="entry name" value="SBP_bac_1"/>
    <property type="match status" value="1"/>
</dbReference>
<dbReference type="PATRIC" id="fig|889378.3.peg.2491"/>
<dbReference type="STRING" id="889378.Spiaf_2515"/>
<comment type="similarity">
    <text evidence="2">Belongs to the bacterial solute-binding protein 1 family.</text>
</comment>
<dbReference type="InterPro" id="IPR050490">
    <property type="entry name" value="Bact_solute-bd_prot1"/>
</dbReference>
<proteinExistence type="inferred from homology"/>
<dbReference type="InterPro" id="IPR006059">
    <property type="entry name" value="SBP"/>
</dbReference>
<dbReference type="Gene3D" id="3.40.190.10">
    <property type="entry name" value="Periplasmic binding protein-like II"/>
    <property type="match status" value="2"/>
</dbReference>
<keyword evidence="3" id="KW-0762">Sugar transport</keyword>
<sequence>MKRLSIINHGPGIGSAWRLLLVAGISMLILFTSCSRNNSADETTVTLGYNSFLSDSFTDAPPPIEVINAELARVHPEIALQYQVMPQDMLDSLIIWLSSQDQTVDIYGMDVPWVTQFGRAGWAAPLNQYIPELEQYIYPAGLEIFAYDDDYLAIPFWGGVAGLYYRTDLLAEYGFAPPESVDEMIEIITAIRADQPSLAGLLWPGEREESLNMFFATLLYAFGGSYTTDQGGYAFDSQAGHQAVEFMRTSIAEGWSPRGLTSWNRLESRQRFVAGEAIFSWDNHDIITWLDDPEQSAVAGSWGFMPFPANPGGRSVAVTGGFGFAMNPYSSNPEAATRVLEVIAGPTVQKGFALAWGPVQHAVGLYEDPEVQEYNPNVQLLEPVLAHAINRPPSRNYAELSDIMLQELHSALTGSRAVEDALTNMNRRAAALEAR</sequence>
<dbReference type="PANTHER" id="PTHR43649:SF12">
    <property type="entry name" value="DIACETYLCHITOBIOSE BINDING PROTEIN DASA"/>
    <property type="match status" value="1"/>
</dbReference>
<dbReference type="AlphaFoldDB" id="H9UM02"/>
<comment type="subcellular location">
    <subcellularLocation>
        <location evidence="1">Periplasm</location>
    </subcellularLocation>
</comment>
<dbReference type="GO" id="GO:0042597">
    <property type="term" value="C:periplasmic space"/>
    <property type="evidence" value="ECO:0007669"/>
    <property type="project" value="UniProtKB-SubCell"/>
</dbReference>
<reference evidence="4" key="1">
    <citation type="journal article" date="2013" name="Stand. Genomic Sci.">
        <title>Complete genome sequence of the halophilic bacterium Spirochaeta africana type strain (Z-7692(T)) from the alkaline Lake Magadi in the East African Rift.</title>
        <authorList>
            <person name="Liolos K."/>
            <person name="Abt B."/>
            <person name="Scheuner C."/>
            <person name="Teshima H."/>
            <person name="Held B."/>
            <person name="Lapidus A."/>
            <person name="Nolan M."/>
            <person name="Lucas S."/>
            <person name="Deshpande S."/>
            <person name="Cheng J.F."/>
            <person name="Tapia R."/>
            <person name="Goodwin L.A."/>
            <person name="Pitluck S."/>
            <person name="Pagani I."/>
            <person name="Ivanova N."/>
            <person name="Mavromatis K."/>
            <person name="Mikhailova N."/>
            <person name="Huntemann M."/>
            <person name="Pati A."/>
            <person name="Chen A."/>
            <person name="Palaniappan K."/>
            <person name="Land M."/>
            <person name="Rohde M."/>
            <person name="Tindall B.J."/>
            <person name="Detter J.C."/>
            <person name="Goker M."/>
            <person name="Bristow J."/>
            <person name="Eisen J.A."/>
            <person name="Markowitz V."/>
            <person name="Hugenholtz P."/>
            <person name="Woyke T."/>
            <person name="Klenk H.P."/>
            <person name="Kyrpides N.C."/>
        </authorList>
    </citation>
    <scope>NUCLEOTIDE SEQUENCE</scope>
    <source>
        <strain evidence="4">ATCC 700263 / DSM 8902 / Z-7692</strain>
    </source>
</reference>
<dbReference type="PROSITE" id="PS51257">
    <property type="entry name" value="PROKAR_LIPOPROTEIN"/>
    <property type="match status" value="1"/>
</dbReference>
<dbReference type="PANTHER" id="PTHR43649">
    <property type="entry name" value="ARABINOSE-BINDING PROTEIN-RELATED"/>
    <property type="match status" value="1"/>
</dbReference>
<name>H9UM02_SPIAZ</name>